<keyword evidence="4" id="KW-0378">Hydrolase</keyword>
<feature type="region of interest" description="Disordered" evidence="8">
    <location>
        <begin position="257"/>
        <end position="277"/>
    </location>
</feature>
<dbReference type="Proteomes" id="UP000257144">
    <property type="component" value="Unassembled WGS sequence"/>
</dbReference>
<dbReference type="InterPro" id="IPR000834">
    <property type="entry name" value="Peptidase_M14"/>
</dbReference>
<dbReference type="PANTHER" id="PTHR11705">
    <property type="entry name" value="PROTEASE FAMILY M14 CARBOXYPEPTIDASE A,B"/>
    <property type="match status" value="1"/>
</dbReference>
<comment type="caution">
    <text evidence="10">The sequence shown here is derived from an EMBL/GenBank/DDBJ whole genome shotgun (WGS) entry which is preliminary data.</text>
</comment>
<dbReference type="OrthoDB" id="9802862at2"/>
<evidence type="ECO:0000313" key="11">
    <source>
        <dbReference type="Proteomes" id="UP000257144"/>
    </source>
</evidence>
<dbReference type="PANTHER" id="PTHR11705:SF143">
    <property type="entry name" value="SLL0236 PROTEIN"/>
    <property type="match status" value="1"/>
</dbReference>
<dbReference type="RefSeq" id="WP_115453439.1">
    <property type="nucleotide sequence ID" value="NZ_QNQT01000010.1"/>
</dbReference>
<dbReference type="SUPFAM" id="SSF53187">
    <property type="entry name" value="Zn-dependent exopeptidases"/>
    <property type="match status" value="1"/>
</dbReference>
<dbReference type="AlphaFoldDB" id="A0A3D8GLR6"/>
<feature type="domain" description="Peptidase M14" evidence="9">
    <location>
        <begin position="104"/>
        <end position="389"/>
    </location>
</feature>
<dbReference type="GO" id="GO:0006508">
    <property type="term" value="P:proteolysis"/>
    <property type="evidence" value="ECO:0007669"/>
    <property type="project" value="UniProtKB-KW"/>
</dbReference>
<accession>A0A3D8GLR6</accession>
<gene>
    <name evidence="10" type="ORF">DRW41_18105</name>
</gene>
<dbReference type="InterPro" id="IPR034274">
    <property type="entry name" value="ENP1_M14_CPD"/>
</dbReference>
<dbReference type="CDD" id="cd06229">
    <property type="entry name" value="M14_Endopeptidase_I"/>
    <property type="match status" value="1"/>
</dbReference>
<evidence type="ECO:0000259" key="9">
    <source>
        <dbReference type="PROSITE" id="PS52035"/>
    </source>
</evidence>
<evidence type="ECO:0000256" key="2">
    <source>
        <dbReference type="ARBA" id="ARBA00005988"/>
    </source>
</evidence>
<keyword evidence="3" id="KW-0645">Protease</keyword>
<dbReference type="PRINTS" id="PR00765">
    <property type="entry name" value="CRBOXYPTASEA"/>
</dbReference>
<evidence type="ECO:0000256" key="6">
    <source>
        <dbReference type="ARBA" id="ARBA00023049"/>
    </source>
</evidence>
<evidence type="ECO:0000256" key="5">
    <source>
        <dbReference type="ARBA" id="ARBA00022833"/>
    </source>
</evidence>
<dbReference type="GO" id="GO:0005615">
    <property type="term" value="C:extracellular space"/>
    <property type="evidence" value="ECO:0007669"/>
    <property type="project" value="TreeGrafter"/>
</dbReference>
<feature type="active site" description="Proton donor/acceptor" evidence="7">
    <location>
        <position position="361"/>
    </location>
</feature>
<evidence type="ECO:0000256" key="8">
    <source>
        <dbReference type="SAM" id="MobiDB-lite"/>
    </source>
</evidence>
<name>A0A3D8GLR6_9BACI</name>
<dbReference type="SMART" id="SM00631">
    <property type="entry name" value="Zn_pept"/>
    <property type="match status" value="1"/>
</dbReference>
<dbReference type="PROSITE" id="PS52035">
    <property type="entry name" value="PEPTIDASE_M14"/>
    <property type="match status" value="1"/>
</dbReference>
<organism evidence="10 11">
    <name type="scientific">Neobacillus piezotolerans</name>
    <dbReference type="NCBI Taxonomy" id="2259171"/>
    <lineage>
        <taxon>Bacteria</taxon>
        <taxon>Bacillati</taxon>
        <taxon>Bacillota</taxon>
        <taxon>Bacilli</taxon>
        <taxon>Bacillales</taxon>
        <taxon>Bacillaceae</taxon>
        <taxon>Neobacillus</taxon>
    </lineage>
</organism>
<dbReference type="Pfam" id="PF00246">
    <property type="entry name" value="Peptidase_M14"/>
    <property type="match status" value="1"/>
</dbReference>
<comment type="similarity">
    <text evidence="2 7">Belongs to the peptidase M14 family.</text>
</comment>
<evidence type="ECO:0000313" key="10">
    <source>
        <dbReference type="EMBL" id="RDU35373.1"/>
    </source>
</evidence>
<reference evidence="10 11" key="1">
    <citation type="submission" date="2018-07" db="EMBL/GenBank/DDBJ databases">
        <title>Bacillus sp. YLB-04 draft genome sequence.</title>
        <authorList>
            <person name="Yu L."/>
            <person name="Tang X."/>
        </authorList>
    </citation>
    <scope>NUCLEOTIDE SEQUENCE [LARGE SCALE GENOMIC DNA]</scope>
    <source>
        <strain evidence="10 11">YLB-04</strain>
    </source>
</reference>
<keyword evidence="6" id="KW-0482">Metalloprotease</keyword>
<sequence length="393" mass="43074">MIIGRLPGGSLADYARLFRLQPELIQKSNEPGLCVGEVGEKVCIPGYSGKPYRLKEGETVDSVASNCHFDSKAIKLMNQGVQGHPGSSILLPYRVESPVVIGRTEYSPAILARDLEALTETYPFAKVSPIGYSVLGKPIWELKIGSGERKIHFNASFHANEWITSGILMELVNMYLLALCENQSVFGKEALSIFESTELSVVPMVNPDGVDLVLNGPPAGFGEAVTGMNGGRTDFSGWKANIRGVDLNNQFPANWEVEKERKEPQSPAPRDFPGTAPLSEPEALAMARLTEKSGFDAVIAFHTQGEEFYWGYGGREPAVSSYIAAEFSRLSGYRAVRTIDSHAGFKDWFIQEYRRPGFTIELGKGINPLPLSCFNKIYRDVSGIFQFAIGGCC</sequence>
<dbReference type="Gene3D" id="3.40.630.10">
    <property type="entry name" value="Zn peptidases"/>
    <property type="match status" value="1"/>
</dbReference>
<comment type="cofactor">
    <cofactor evidence="1">
        <name>Zn(2+)</name>
        <dbReference type="ChEBI" id="CHEBI:29105"/>
    </cofactor>
</comment>
<evidence type="ECO:0000256" key="7">
    <source>
        <dbReference type="PROSITE-ProRule" id="PRU01379"/>
    </source>
</evidence>
<evidence type="ECO:0000256" key="4">
    <source>
        <dbReference type="ARBA" id="ARBA00022801"/>
    </source>
</evidence>
<evidence type="ECO:0000256" key="1">
    <source>
        <dbReference type="ARBA" id="ARBA00001947"/>
    </source>
</evidence>
<evidence type="ECO:0000256" key="3">
    <source>
        <dbReference type="ARBA" id="ARBA00022670"/>
    </source>
</evidence>
<dbReference type="EMBL" id="QNQT01000010">
    <property type="protein sequence ID" value="RDU35373.1"/>
    <property type="molecule type" value="Genomic_DNA"/>
</dbReference>
<protein>
    <submittedName>
        <fullName evidence="10">Peptidase M14</fullName>
    </submittedName>
</protein>
<proteinExistence type="inferred from homology"/>
<dbReference type="GO" id="GO:0008270">
    <property type="term" value="F:zinc ion binding"/>
    <property type="evidence" value="ECO:0007669"/>
    <property type="project" value="InterPro"/>
</dbReference>
<keyword evidence="5" id="KW-0862">Zinc</keyword>
<dbReference type="GO" id="GO:0004181">
    <property type="term" value="F:metallocarboxypeptidase activity"/>
    <property type="evidence" value="ECO:0007669"/>
    <property type="project" value="InterPro"/>
</dbReference>
<keyword evidence="11" id="KW-1185">Reference proteome</keyword>